<dbReference type="InterPro" id="IPR035965">
    <property type="entry name" value="PAS-like_dom_sf"/>
</dbReference>
<proteinExistence type="predicted"/>
<accession>A0A1H2DR43</accession>
<reference evidence="14" key="1">
    <citation type="submission" date="2016-10" db="EMBL/GenBank/DDBJ databases">
        <authorList>
            <person name="Varghese N."/>
            <person name="Submissions S."/>
        </authorList>
    </citation>
    <scope>NUCLEOTIDE SEQUENCE [LARGE SCALE GENOMIC DNA]</scope>
    <source>
        <strain evidence="14">DSM 3384</strain>
    </source>
</reference>
<evidence type="ECO:0000256" key="8">
    <source>
        <dbReference type="ARBA" id="ARBA00023012"/>
    </source>
</evidence>
<feature type="domain" description="PAC" evidence="12">
    <location>
        <begin position="346"/>
        <end position="398"/>
    </location>
</feature>
<feature type="transmembrane region" description="Helical" evidence="9">
    <location>
        <begin position="177"/>
        <end position="199"/>
    </location>
</feature>
<evidence type="ECO:0000313" key="14">
    <source>
        <dbReference type="Proteomes" id="UP000199608"/>
    </source>
</evidence>
<keyword evidence="9" id="KW-0812">Transmembrane</keyword>
<dbReference type="Pfam" id="PF13426">
    <property type="entry name" value="PAS_9"/>
    <property type="match status" value="2"/>
</dbReference>
<keyword evidence="4" id="KW-0808">Transferase</keyword>
<keyword evidence="6" id="KW-0418">Kinase</keyword>
<dbReference type="Pfam" id="PF00512">
    <property type="entry name" value="HisKA"/>
    <property type="match status" value="1"/>
</dbReference>
<keyword evidence="8" id="KW-0902">Two-component regulatory system</keyword>
<gene>
    <name evidence="13" type="ORF">SAMN04487931_101397</name>
</gene>
<dbReference type="GO" id="GO:0005524">
    <property type="term" value="F:ATP binding"/>
    <property type="evidence" value="ECO:0007669"/>
    <property type="project" value="UniProtKB-KW"/>
</dbReference>
<keyword evidence="9" id="KW-1133">Transmembrane helix</keyword>
<dbReference type="GO" id="GO:0000155">
    <property type="term" value="F:phosphorelay sensor kinase activity"/>
    <property type="evidence" value="ECO:0007669"/>
    <property type="project" value="InterPro"/>
</dbReference>
<name>A0A1H2DR43_9BACT</name>
<dbReference type="InterPro" id="IPR003594">
    <property type="entry name" value="HATPase_dom"/>
</dbReference>
<evidence type="ECO:0000256" key="9">
    <source>
        <dbReference type="SAM" id="Phobius"/>
    </source>
</evidence>
<dbReference type="InterPro" id="IPR005467">
    <property type="entry name" value="His_kinase_dom"/>
</dbReference>
<dbReference type="CDD" id="cd00082">
    <property type="entry name" value="HisKA"/>
    <property type="match status" value="1"/>
</dbReference>
<dbReference type="SMART" id="SM00387">
    <property type="entry name" value="HATPase_c"/>
    <property type="match status" value="1"/>
</dbReference>
<keyword evidence="3" id="KW-0597">Phosphoprotein</keyword>
<dbReference type="CDD" id="cd00130">
    <property type="entry name" value="PAS"/>
    <property type="match status" value="2"/>
</dbReference>
<dbReference type="InterPro" id="IPR000014">
    <property type="entry name" value="PAS"/>
</dbReference>
<dbReference type="SMART" id="SM00086">
    <property type="entry name" value="PAC"/>
    <property type="match status" value="2"/>
</dbReference>
<comment type="catalytic activity">
    <reaction evidence="1">
        <text>ATP + protein L-histidine = ADP + protein N-phospho-L-histidine.</text>
        <dbReference type="EC" id="2.7.13.3"/>
    </reaction>
</comment>
<feature type="domain" description="PAC" evidence="12">
    <location>
        <begin position="475"/>
        <end position="525"/>
    </location>
</feature>
<evidence type="ECO:0000256" key="7">
    <source>
        <dbReference type="ARBA" id="ARBA00022840"/>
    </source>
</evidence>
<evidence type="ECO:0000259" key="12">
    <source>
        <dbReference type="PROSITE" id="PS50113"/>
    </source>
</evidence>
<dbReference type="SMART" id="SM00091">
    <property type="entry name" value="PAS"/>
    <property type="match status" value="2"/>
</dbReference>
<dbReference type="PANTHER" id="PTHR43065">
    <property type="entry name" value="SENSOR HISTIDINE KINASE"/>
    <property type="match status" value="1"/>
</dbReference>
<keyword evidence="5" id="KW-0547">Nucleotide-binding</keyword>
<evidence type="ECO:0000259" key="10">
    <source>
        <dbReference type="PROSITE" id="PS50109"/>
    </source>
</evidence>
<dbReference type="InterPro" id="IPR036890">
    <property type="entry name" value="HATPase_C_sf"/>
</dbReference>
<protein>
    <recommendedName>
        <fullName evidence="2">histidine kinase</fullName>
        <ecNumber evidence="2">2.7.13.3</ecNumber>
    </recommendedName>
</protein>
<evidence type="ECO:0000256" key="3">
    <source>
        <dbReference type="ARBA" id="ARBA00022553"/>
    </source>
</evidence>
<evidence type="ECO:0000256" key="1">
    <source>
        <dbReference type="ARBA" id="ARBA00000085"/>
    </source>
</evidence>
<keyword evidence="7" id="KW-0067">ATP-binding</keyword>
<evidence type="ECO:0000256" key="4">
    <source>
        <dbReference type="ARBA" id="ARBA00022679"/>
    </source>
</evidence>
<dbReference type="Gene3D" id="6.10.340.10">
    <property type="match status" value="1"/>
</dbReference>
<dbReference type="SUPFAM" id="SSF55874">
    <property type="entry name" value="ATPase domain of HSP90 chaperone/DNA topoisomerase II/histidine kinase"/>
    <property type="match status" value="1"/>
</dbReference>
<dbReference type="InterPro" id="IPR004358">
    <property type="entry name" value="Sig_transdc_His_kin-like_C"/>
</dbReference>
<keyword evidence="9" id="KW-0472">Membrane</keyword>
<dbReference type="Proteomes" id="UP000199608">
    <property type="component" value="Unassembled WGS sequence"/>
</dbReference>
<dbReference type="SUPFAM" id="SSF55785">
    <property type="entry name" value="PYP-like sensor domain (PAS domain)"/>
    <property type="match status" value="2"/>
</dbReference>
<dbReference type="EC" id="2.7.13.3" evidence="2"/>
<dbReference type="PROSITE" id="PS50112">
    <property type="entry name" value="PAS"/>
    <property type="match status" value="2"/>
</dbReference>
<feature type="transmembrane region" description="Helical" evidence="9">
    <location>
        <begin position="23"/>
        <end position="45"/>
    </location>
</feature>
<dbReference type="InterPro" id="IPR036097">
    <property type="entry name" value="HisK_dim/P_sf"/>
</dbReference>
<evidence type="ECO:0000313" key="13">
    <source>
        <dbReference type="EMBL" id="SDT84828.1"/>
    </source>
</evidence>
<dbReference type="InterPro" id="IPR000700">
    <property type="entry name" value="PAS-assoc_C"/>
</dbReference>
<dbReference type="EMBL" id="FNLL01000001">
    <property type="protein sequence ID" value="SDT84828.1"/>
    <property type="molecule type" value="Genomic_DNA"/>
</dbReference>
<dbReference type="PROSITE" id="PS50113">
    <property type="entry name" value="PAC"/>
    <property type="match status" value="2"/>
</dbReference>
<dbReference type="InterPro" id="IPR001610">
    <property type="entry name" value="PAC"/>
</dbReference>
<dbReference type="PANTHER" id="PTHR43065:SF46">
    <property type="entry name" value="C4-DICARBOXYLATE TRANSPORT SENSOR PROTEIN DCTB"/>
    <property type="match status" value="1"/>
</dbReference>
<evidence type="ECO:0000256" key="5">
    <source>
        <dbReference type="ARBA" id="ARBA00022741"/>
    </source>
</evidence>
<dbReference type="Gene3D" id="3.30.450.20">
    <property type="entry name" value="PAS domain"/>
    <property type="match status" value="2"/>
</dbReference>
<dbReference type="AlphaFoldDB" id="A0A1H2DR43"/>
<dbReference type="PRINTS" id="PR00344">
    <property type="entry name" value="BCTRLSENSOR"/>
</dbReference>
<dbReference type="InterPro" id="IPR003661">
    <property type="entry name" value="HisK_dim/P_dom"/>
</dbReference>
<sequence>MKQDKGITQNSTFKRGTGLFDKILILHVFSTTVLFLIIIVSYYFIEKNDYDNSLLNKSILIHDLLEISCVDPVVSTIAYDRISPAIETLYRKNQEIVYIEIYDDTANIIACVGNFPAHHLDIEKIVHLSRNQTISELQTNKNDYELITHLNVEDRHIGLIRIGVTKEYLQTQLEKNILYFLGSFIIAIALTSLVFYCFTNKWIVMPIIKVSKIMKNDGHDSLPTLFDKIKKYNISITKDEIGVMSIAFERMISSIMNRTREKEKAENRYRLIAENVSDVIWTMDMNFVFTYISPSIHQQNGYTVEEAMKITPKDIMPPDSFKKATNLHQKKLKSIESGDPEGWESTIFEIEQYRKDGTTIWTSINIKFLPDLHLQPASILGITRNITDQKRAESALAKSERNYREIFNATSDALFILDNEKNKFFDVNMSGLTMFGYEKQELLKCTATDISSGIPPYDQKGIDEKTKKAVEEGSHIFEWQAKKKNGDIFWTEINLKFSKIGNKERMLSVVRDINERKKTREMMVQSEKMLSVGGLAAGMAHEINNPLAGMMQTADVMSKRLTNIEIPANMRAAEEIGIHMDDIKAFMEKRGILRMIKTINESGARMAAIVNNMLSFARKSDTQVSSHSLSELLDITLELAATEFDLKKHYDFKMIEIKKEYDDTVPPVPCERAKIQQVLLNILRNGAQAMQENQTPNPLFIVRTRFEKKRKMVSMTIQDNGPGMNEETCKRVFEPFYTTKPVGIGTGLGLSVSYFIITENHAGEMSVESTPGSGAKFIIRLPI</sequence>
<evidence type="ECO:0000256" key="6">
    <source>
        <dbReference type="ARBA" id="ARBA00022777"/>
    </source>
</evidence>
<organism evidence="13 14">
    <name type="scientific">Desulfobacula phenolica</name>
    <dbReference type="NCBI Taxonomy" id="90732"/>
    <lineage>
        <taxon>Bacteria</taxon>
        <taxon>Pseudomonadati</taxon>
        <taxon>Thermodesulfobacteriota</taxon>
        <taxon>Desulfobacteria</taxon>
        <taxon>Desulfobacterales</taxon>
        <taxon>Desulfobacteraceae</taxon>
        <taxon>Desulfobacula</taxon>
    </lineage>
</organism>
<dbReference type="SUPFAM" id="SSF47384">
    <property type="entry name" value="Homodimeric domain of signal transducing histidine kinase"/>
    <property type="match status" value="1"/>
</dbReference>
<evidence type="ECO:0000259" key="11">
    <source>
        <dbReference type="PROSITE" id="PS50112"/>
    </source>
</evidence>
<evidence type="ECO:0000256" key="2">
    <source>
        <dbReference type="ARBA" id="ARBA00012438"/>
    </source>
</evidence>
<dbReference type="Pfam" id="PF02518">
    <property type="entry name" value="HATPase_c"/>
    <property type="match status" value="1"/>
</dbReference>
<dbReference type="Gene3D" id="3.30.565.10">
    <property type="entry name" value="Histidine kinase-like ATPase, C-terminal domain"/>
    <property type="match status" value="1"/>
</dbReference>
<keyword evidence="14" id="KW-1185">Reference proteome</keyword>
<dbReference type="NCBIfam" id="TIGR00229">
    <property type="entry name" value="sensory_box"/>
    <property type="match status" value="2"/>
</dbReference>
<dbReference type="PROSITE" id="PS50109">
    <property type="entry name" value="HIS_KIN"/>
    <property type="match status" value="1"/>
</dbReference>
<dbReference type="SMART" id="SM00388">
    <property type="entry name" value="HisKA"/>
    <property type="match status" value="1"/>
</dbReference>
<feature type="domain" description="PAS" evidence="11">
    <location>
        <begin position="399"/>
        <end position="473"/>
    </location>
</feature>
<dbReference type="Gene3D" id="1.10.287.130">
    <property type="match status" value="1"/>
</dbReference>
<feature type="domain" description="PAS" evidence="11">
    <location>
        <begin position="265"/>
        <end position="335"/>
    </location>
</feature>
<feature type="domain" description="Histidine kinase" evidence="10">
    <location>
        <begin position="538"/>
        <end position="783"/>
    </location>
</feature>